<dbReference type="NCBIfam" id="TIGR01953">
    <property type="entry name" value="NusA"/>
    <property type="match status" value="1"/>
</dbReference>
<dbReference type="PANTHER" id="PTHR22648:SF0">
    <property type="entry name" value="TRANSCRIPTION TERMINATION_ANTITERMINATION PROTEIN NUSA"/>
    <property type="match status" value="1"/>
</dbReference>
<evidence type="ECO:0000313" key="11">
    <source>
        <dbReference type="Proteomes" id="UP000595224"/>
    </source>
</evidence>
<dbReference type="Proteomes" id="UP000595224">
    <property type="component" value="Chromosome"/>
</dbReference>
<dbReference type="GO" id="GO:0003700">
    <property type="term" value="F:DNA-binding transcription factor activity"/>
    <property type="evidence" value="ECO:0007669"/>
    <property type="project" value="InterPro"/>
</dbReference>
<evidence type="ECO:0000256" key="4">
    <source>
        <dbReference type="ARBA" id="ARBA00022884"/>
    </source>
</evidence>
<dbReference type="Pfam" id="PF00575">
    <property type="entry name" value="S1"/>
    <property type="match status" value="1"/>
</dbReference>
<dbReference type="InterPro" id="IPR058582">
    <property type="entry name" value="KH_NusA_2nd"/>
</dbReference>
<dbReference type="SUPFAM" id="SSF69705">
    <property type="entry name" value="Transcription factor NusA, N-terminal domain"/>
    <property type="match status" value="1"/>
</dbReference>
<dbReference type="InterPro" id="IPR009019">
    <property type="entry name" value="KH_sf_prok-type"/>
</dbReference>
<dbReference type="InterPro" id="IPR013735">
    <property type="entry name" value="TF_NusA_N"/>
</dbReference>
<keyword evidence="11" id="KW-1185">Reference proteome</keyword>
<evidence type="ECO:0000256" key="3">
    <source>
        <dbReference type="ARBA" id="ARBA00022814"/>
    </source>
</evidence>
<evidence type="ECO:0000256" key="5">
    <source>
        <dbReference type="ARBA" id="ARBA00023015"/>
    </source>
</evidence>
<feature type="domain" description="S1 motif" evidence="9">
    <location>
        <begin position="134"/>
        <end position="198"/>
    </location>
</feature>
<comment type="subcellular location">
    <subcellularLocation>
        <location evidence="7">Cytoplasm</location>
    </subcellularLocation>
</comment>
<dbReference type="Gene3D" id="3.30.300.20">
    <property type="match status" value="2"/>
</dbReference>
<dbReference type="Gene3D" id="2.40.50.140">
    <property type="entry name" value="Nucleic acid-binding proteins"/>
    <property type="match status" value="1"/>
</dbReference>
<keyword evidence="1 7" id="KW-0806">Transcription termination</keyword>
<dbReference type="InterPro" id="IPR025249">
    <property type="entry name" value="TF_NusA_KH_1st"/>
</dbReference>
<evidence type="ECO:0000256" key="7">
    <source>
        <dbReference type="HAMAP-Rule" id="MF_00945"/>
    </source>
</evidence>
<evidence type="ECO:0000313" key="10">
    <source>
        <dbReference type="EMBL" id="QQA00316.1"/>
    </source>
</evidence>
<dbReference type="InterPro" id="IPR030842">
    <property type="entry name" value="TF_NusA_bacterial"/>
</dbReference>
<dbReference type="Pfam" id="PF13184">
    <property type="entry name" value="KH_NusA_1st"/>
    <property type="match status" value="1"/>
</dbReference>
<dbReference type="HAMAP" id="MF_00945_B">
    <property type="entry name" value="NusA_B"/>
    <property type="match status" value="1"/>
</dbReference>
<keyword evidence="5 7" id="KW-0805">Transcription regulation</keyword>
<keyword evidence="2 7" id="KW-0963">Cytoplasm</keyword>
<dbReference type="AlphaFoldDB" id="A0A7T3RBY7"/>
<keyword evidence="4 7" id="KW-0694">RNA-binding</keyword>
<organism evidence="10 11">
    <name type="scientific">Treponema peruense</name>
    <dbReference type="NCBI Taxonomy" id="2787628"/>
    <lineage>
        <taxon>Bacteria</taxon>
        <taxon>Pseudomonadati</taxon>
        <taxon>Spirochaetota</taxon>
        <taxon>Spirochaetia</taxon>
        <taxon>Spirochaetales</taxon>
        <taxon>Treponemataceae</taxon>
        <taxon>Treponema</taxon>
    </lineage>
</organism>
<dbReference type="KEGG" id="tper:IWA51_08520"/>
<evidence type="ECO:0000256" key="6">
    <source>
        <dbReference type="ARBA" id="ARBA00023163"/>
    </source>
</evidence>
<dbReference type="EMBL" id="CP064936">
    <property type="protein sequence ID" value="QQA00316.1"/>
    <property type="molecule type" value="Genomic_DNA"/>
</dbReference>
<dbReference type="SUPFAM" id="SSF54814">
    <property type="entry name" value="Prokaryotic type KH domain (KH-domain type II)"/>
    <property type="match status" value="2"/>
</dbReference>
<feature type="region of interest" description="Disordered" evidence="8">
    <location>
        <begin position="437"/>
        <end position="457"/>
    </location>
</feature>
<dbReference type="InterPro" id="IPR010213">
    <property type="entry name" value="TF_NusA"/>
</dbReference>
<reference evidence="10 11" key="1">
    <citation type="submission" date="2020-11" db="EMBL/GenBank/DDBJ databases">
        <title>Treponema Peruensis nv. sp., first commensal Treponema isolated from human feces.</title>
        <authorList>
            <person name="Belkhou C."/>
            <person name="Raes J."/>
        </authorList>
    </citation>
    <scope>NUCLEOTIDE SEQUENCE [LARGE SCALE GENOMIC DNA]</scope>
    <source>
        <strain evidence="10 11">RCC2812</strain>
    </source>
</reference>
<gene>
    <name evidence="7 10" type="primary">nusA</name>
    <name evidence="10" type="ORF">IWA51_08520</name>
</gene>
<keyword evidence="3 7" id="KW-0889">Transcription antitermination</keyword>
<dbReference type="FunFam" id="3.30.300.20:FF:000005">
    <property type="entry name" value="Transcription termination/antitermination protein NusA"/>
    <property type="match status" value="1"/>
</dbReference>
<evidence type="ECO:0000256" key="8">
    <source>
        <dbReference type="SAM" id="MobiDB-lite"/>
    </source>
</evidence>
<dbReference type="Pfam" id="PF26594">
    <property type="entry name" value="KH_NusA_2nd"/>
    <property type="match status" value="1"/>
</dbReference>
<dbReference type="InterPro" id="IPR012340">
    <property type="entry name" value="NA-bd_OB-fold"/>
</dbReference>
<dbReference type="CDD" id="cd22529">
    <property type="entry name" value="KH-II_NusA_rpt2"/>
    <property type="match status" value="1"/>
</dbReference>
<dbReference type="Gene3D" id="3.30.1480.10">
    <property type="entry name" value="NusA, N-terminal domain"/>
    <property type="match status" value="1"/>
</dbReference>
<dbReference type="Pfam" id="PF08529">
    <property type="entry name" value="NusA_N"/>
    <property type="match status" value="1"/>
</dbReference>
<dbReference type="GO" id="GO:0005829">
    <property type="term" value="C:cytosol"/>
    <property type="evidence" value="ECO:0007669"/>
    <property type="project" value="TreeGrafter"/>
</dbReference>
<dbReference type="InterPro" id="IPR015946">
    <property type="entry name" value="KH_dom-like_a/b"/>
</dbReference>
<protein>
    <recommendedName>
        <fullName evidence="7">Transcription termination/antitermination protein NusA</fullName>
    </recommendedName>
</protein>
<evidence type="ECO:0000259" key="9">
    <source>
        <dbReference type="PROSITE" id="PS50126"/>
    </source>
</evidence>
<proteinExistence type="inferred from homology"/>
<dbReference type="RefSeq" id="WP_198442108.1">
    <property type="nucleotide sequence ID" value="NZ_CBCSHE010000001.1"/>
</dbReference>
<comment type="function">
    <text evidence="7">Participates in both transcription termination and antitermination.</text>
</comment>
<sequence length="486" mass="53775">MSEMADAIRALSAEKGISEDSIRQTIENTIKAAYKRTFGTSDNCIVKFADDNSDVDVYSRKTIVDGVYDPVMEIELEDALKLSSDSELGDEIDIRIDPHDFERSAVTTGKQAAHQALGESFKDNLYNEYKSKIGEVIIGYYQREHKGSIYVDLGKVEGVLPVKYQSPRETYEKNDRIKALIVDIKKTSSGIQLVLSRSDPKLVENILSVDVPEIADKIVTIKKVVREAGYRTKIAVVSDKSDVDPVGACVGLKGTRIQNVIRELSGEKIDVLRYDEDPHVFIKNALSPAEVKKVIVLDEDKKLALAVVSESEFSIAIGKQGQNVRLANRLCDWNIDVKTEEQAAEMDVSETDARKAAENLFNGDSENYEEITSVAQLSGIEPRVVELLKNAELDDIERFVAAAKDGSALKVEGLTQEDIDAVSKVINDTVEFEEEDAADAAAEDAQPQEVSDDEEEEYFCPECGAKISLDMSHCPKCGVELVFEEE</sequence>
<name>A0A7T3RBY7_9SPIR</name>
<dbReference type="GO" id="GO:0006353">
    <property type="term" value="P:DNA-templated transcription termination"/>
    <property type="evidence" value="ECO:0007669"/>
    <property type="project" value="UniProtKB-UniRule"/>
</dbReference>
<evidence type="ECO:0000256" key="1">
    <source>
        <dbReference type="ARBA" id="ARBA00022472"/>
    </source>
</evidence>
<dbReference type="FunFam" id="3.30.300.20:FF:000002">
    <property type="entry name" value="Transcription termination/antitermination protein NusA"/>
    <property type="match status" value="1"/>
</dbReference>
<comment type="similarity">
    <text evidence="7">Belongs to the NusA family.</text>
</comment>
<dbReference type="InterPro" id="IPR003029">
    <property type="entry name" value="S1_domain"/>
</dbReference>
<evidence type="ECO:0000256" key="2">
    <source>
        <dbReference type="ARBA" id="ARBA00022490"/>
    </source>
</evidence>
<comment type="subunit">
    <text evidence="7">Monomer. Binds directly to the core enzyme of the DNA-dependent RNA polymerase and to nascent RNA.</text>
</comment>
<accession>A0A7T3RBY7</accession>
<dbReference type="PROSITE" id="PS50126">
    <property type="entry name" value="S1"/>
    <property type="match status" value="1"/>
</dbReference>
<keyword evidence="6 7" id="KW-0804">Transcription</keyword>
<dbReference type="InterPro" id="IPR036555">
    <property type="entry name" value="NusA_N_sf"/>
</dbReference>
<dbReference type="SUPFAM" id="SSF50249">
    <property type="entry name" value="Nucleic acid-binding proteins"/>
    <property type="match status" value="1"/>
</dbReference>
<dbReference type="CDD" id="cd04455">
    <property type="entry name" value="S1_NusA"/>
    <property type="match status" value="1"/>
</dbReference>
<dbReference type="GO" id="GO:0031564">
    <property type="term" value="P:transcription antitermination"/>
    <property type="evidence" value="ECO:0007669"/>
    <property type="project" value="UniProtKB-UniRule"/>
</dbReference>
<dbReference type="CDD" id="cd02134">
    <property type="entry name" value="KH-II_NusA_rpt1"/>
    <property type="match status" value="1"/>
</dbReference>
<dbReference type="SMART" id="SM00316">
    <property type="entry name" value="S1"/>
    <property type="match status" value="1"/>
</dbReference>
<dbReference type="GO" id="GO:0003723">
    <property type="term" value="F:RNA binding"/>
    <property type="evidence" value="ECO:0007669"/>
    <property type="project" value="UniProtKB-UniRule"/>
</dbReference>
<dbReference type="PANTHER" id="PTHR22648">
    <property type="entry name" value="TRANSCRIPTION TERMINATION FACTOR NUSA"/>
    <property type="match status" value="1"/>
</dbReference>